<dbReference type="RefSeq" id="WP_207861158.1">
    <property type="nucleotide sequence ID" value="NZ_JAFREP010000022.1"/>
</dbReference>
<keyword evidence="3" id="KW-1185">Reference proteome</keyword>
<keyword evidence="1" id="KW-0472">Membrane</keyword>
<feature type="transmembrane region" description="Helical" evidence="1">
    <location>
        <begin position="20"/>
        <end position="40"/>
    </location>
</feature>
<comment type="caution">
    <text evidence="2">The sequence shown here is derived from an EMBL/GenBank/DDBJ whole genome shotgun (WGS) entry which is preliminary data.</text>
</comment>
<dbReference type="Proteomes" id="UP000664417">
    <property type="component" value="Unassembled WGS sequence"/>
</dbReference>
<reference evidence="2" key="1">
    <citation type="submission" date="2021-03" db="EMBL/GenBank/DDBJ databases">
        <authorList>
            <person name="Wang G."/>
        </authorList>
    </citation>
    <scope>NUCLEOTIDE SEQUENCE</scope>
    <source>
        <strain evidence="2">KCTC 12899</strain>
    </source>
</reference>
<feature type="transmembrane region" description="Helical" evidence="1">
    <location>
        <begin position="46"/>
        <end position="66"/>
    </location>
</feature>
<evidence type="ECO:0000313" key="3">
    <source>
        <dbReference type="Proteomes" id="UP000664417"/>
    </source>
</evidence>
<evidence type="ECO:0000313" key="2">
    <source>
        <dbReference type="EMBL" id="MBO1321183.1"/>
    </source>
</evidence>
<proteinExistence type="predicted"/>
<dbReference type="AlphaFoldDB" id="A0A8J7U472"/>
<sequence length="149" mass="17265">MTRPAVKHVPLFKPEPQRVVLSLFFMVFAAFAANGLFPLPEEPARVQFWDLTLTVTAFAVAMKILISRNRLFHLSVLAWCGLGYWYIGKRLKEMEMALMEPAYGEQYLVYALAAAAVLLITPWVWRLFPDWRFSDKPLPPILFRDGIRY</sequence>
<accession>A0A8J7U472</accession>
<evidence type="ECO:0000256" key="1">
    <source>
        <dbReference type="SAM" id="Phobius"/>
    </source>
</evidence>
<dbReference type="EMBL" id="JAFREP010000022">
    <property type="protein sequence ID" value="MBO1321183.1"/>
    <property type="molecule type" value="Genomic_DNA"/>
</dbReference>
<gene>
    <name evidence="2" type="ORF">J3U88_22070</name>
</gene>
<organism evidence="2 3">
    <name type="scientific">Acanthopleuribacter pedis</name>
    <dbReference type="NCBI Taxonomy" id="442870"/>
    <lineage>
        <taxon>Bacteria</taxon>
        <taxon>Pseudomonadati</taxon>
        <taxon>Acidobacteriota</taxon>
        <taxon>Holophagae</taxon>
        <taxon>Acanthopleuribacterales</taxon>
        <taxon>Acanthopleuribacteraceae</taxon>
        <taxon>Acanthopleuribacter</taxon>
    </lineage>
</organism>
<feature type="transmembrane region" description="Helical" evidence="1">
    <location>
        <begin position="71"/>
        <end position="87"/>
    </location>
</feature>
<keyword evidence="1" id="KW-0812">Transmembrane</keyword>
<feature type="transmembrane region" description="Helical" evidence="1">
    <location>
        <begin position="107"/>
        <end position="128"/>
    </location>
</feature>
<keyword evidence="1" id="KW-1133">Transmembrane helix</keyword>
<name>A0A8J7U472_9BACT</name>
<protein>
    <submittedName>
        <fullName evidence="2">Uncharacterized protein</fullName>
    </submittedName>
</protein>